<sequence length="188" mass="20410">MEITGTPEERVQLFLDFASKSDKPLASGPPFRNCDILSSRLTRPLLLPPTLQNWQSRISPYVKLLSVDASAPHPSVVFSFSVAECHNNASDNMHGGAIATLFDWATSMPLALVCSPGYWSFMGVSRSLNVSYLRPAPVGTECLVECEIVSVGKRLALLRGTLRRKSDGAILAICNHDKANTDPPVGKL</sequence>
<dbReference type="PANTHER" id="PTHR21660">
    <property type="entry name" value="THIOESTERASE SUPERFAMILY MEMBER-RELATED"/>
    <property type="match status" value="1"/>
</dbReference>
<organism evidence="4 5">
    <name type="scientific">Beauveria asiatica</name>
    <dbReference type="NCBI Taxonomy" id="1069075"/>
    <lineage>
        <taxon>Eukaryota</taxon>
        <taxon>Fungi</taxon>
        <taxon>Dikarya</taxon>
        <taxon>Ascomycota</taxon>
        <taxon>Pezizomycotina</taxon>
        <taxon>Sordariomycetes</taxon>
        <taxon>Hypocreomycetidae</taxon>
        <taxon>Hypocreales</taxon>
        <taxon>Cordycipitaceae</taxon>
        <taxon>Beauveria</taxon>
    </lineage>
</organism>
<dbReference type="InterPro" id="IPR006683">
    <property type="entry name" value="Thioestr_dom"/>
</dbReference>
<dbReference type="Gene3D" id="3.10.129.10">
    <property type="entry name" value="Hotdog Thioesterase"/>
    <property type="match status" value="1"/>
</dbReference>
<evidence type="ECO:0000313" key="4">
    <source>
        <dbReference type="EMBL" id="KAK8142128.1"/>
    </source>
</evidence>
<feature type="domain" description="Thioesterase" evidence="3">
    <location>
        <begin position="92"/>
        <end position="168"/>
    </location>
</feature>
<dbReference type="Proteomes" id="UP001397290">
    <property type="component" value="Unassembled WGS sequence"/>
</dbReference>
<dbReference type="CDD" id="cd03443">
    <property type="entry name" value="PaaI_thioesterase"/>
    <property type="match status" value="1"/>
</dbReference>
<accession>A0AAW0RJA9</accession>
<name>A0AAW0RJA9_9HYPO</name>
<dbReference type="InterPro" id="IPR029069">
    <property type="entry name" value="HotDog_dom_sf"/>
</dbReference>
<dbReference type="GO" id="GO:0047617">
    <property type="term" value="F:fatty acyl-CoA hydrolase activity"/>
    <property type="evidence" value="ECO:0007669"/>
    <property type="project" value="InterPro"/>
</dbReference>
<dbReference type="PANTHER" id="PTHR21660:SF1">
    <property type="entry name" value="ACYL-COENZYME A THIOESTERASE 13"/>
    <property type="match status" value="1"/>
</dbReference>
<evidence type="ECO:0000256" key="2">
    <source>
        <dbReference type="ARBA" id="ARBA00022801"/>
    </source>
</evidence>
<protein>
    <recommendedName>
        <fullName evidence="3">Thioesterase domain-containing protein</fullName>
    </recommendedName>
</protein>
<dbReference type="AlphaFoldDB" id="A0AAW0RJA9"/>
<keyword evidence="5" id="KW-1185">Reference proteome</keyword>
<dbReference type="EMBL" id="JAAHCF010000748">
    <property type="protein sequence ID" value="KAK8142128.1"/>
    <property type="molecule type" value="Genomic_DNA"/>
</dbReference>
<dbReference type="Pfam" id="PF03061">
    <property type="entry name" value="4HBT"/>
    <property type="match status" value="1"/>
</dbReference>
<reference evidence="4 5" key="1">
    <citation type="submission" date="2020-02" db="EMBL/GenBank/DDBJ databases">
        <title>Comparative genomics of the hypocrealean fungal genus Beauvera.</title>
        <authorList>
            <person name="Showalter D.N."/>
            <person name="Bushley K.E."/>
            <person name="Rehner S.A."/>
        </authorList>
    </citation>
    <scope>NUCLEOTIDE SEQUENCE [LARGE SCALE GENOMIC DNA]</scope>
    <source>
        <strain evidence="4 5">ARSEF4384</strain>
    </source>
</reference>
<dbReference type="SUPFAM" id="SSF54637">
    <property type="entry name" value="Thioesterase/thiol ester dehydrase-isomerase"/>
    <property type="match status" value="1"/>
</dbReference>
<evidence type="ECO:0000313" key="5">
    <source>
        <dbReference type="Proteomes" id="UP001397290"/>
    </source>
</evidence>
<evidence type="ECO:0000259" key="3">
    <source>
        <dbReference type="Pfam" id="PF03061"/>
    </source>
</evidence>
<dbReference type="InterPro" id="IPR039298">
    <property type="entry name" value="ACOT13"/>
</dbReference>
<comment type="caution">
    <text evidence="4">The sequence shown here is derived from an EMBL/GenBank/DDBJ whole genome shotgun (WGS) entry which is preliminary data.</text>
</comment>
<gene>
    <name evidence="4" type="ORF">G3M48_009291</name>
</gene>
<evidence type="ECO:0000256" key="1">
    <source>
        <dbReference type="ARBA" id="ARBA00008324"/>
    </source>
</evidence>
<proteinExistence type="inferred from homology"/>
<keyword evidence="2" id="KW-0378">Hydrolase</keyword>
<comment type="similarity">
    <text evidence="1">Belongs to the thioesterase PaaI family.</text>
</comment>